<feature type="transmembrane region" description="Helical" evidence="7">
    <location>
        <begin position="191"/>
        <end position="214"/>
    </location>
</feature>
<dbReference type="EMBL" id="JAUTBF010000001">
    <property type="protein sequence ID" value="MDQ1124025.1"/>
    <property type="molecule type" value="Genomic_DNA"/>
</dbReference>
<evidence type="ECO:0000256" key="2">
    <source>
        <dbReference type="ARBA" id="ARBA00022448"/>
    </source>
</evidence>
<comment type="similarity">
    <text evidence="7">Belongs to the binding-protein-dependent transport system permease family.</text>
</comment>
<evidence type="ECO:0000256" key="4">
    <source>
        <dbReference type="ARBA" id="ARBA00022692"/>
    </source>
</evidence>
<feature type="transmembrane region" description="Helical" evidence="7">
    <location>
        <begin position="41"/>
        <end position="66"/>
    </location>
</feature>
<dbReference type="PANTHER" id="PTHR30193:SF41">
    <property type="entry name" value="DIACETYLCHITOBIOSE UPTAKE SYSTEM PERMEASE PROTEIN NGCF"/>
    <property type="match status" value="1"/>
</dbReference>
<dbReference type="PANTHER" id="PTHR30193">
    <property type="entry name" value="ABC TRANSPORTER PERMEASE PROTEIN"/>
    <property type="match status" value="1"/>
</dbReference>
<dbReference type="InterPro" id="IPR035906">
    <property type="entry name" value="MetI-like_sf"/>
</dbReference>
<feature type="region of interest" description="Disordered" evidence="8">
    <location>
        <begin position="1"/>
        <end position="31"/>
    </location>
</feature>
<comment type="caution">
    <text evidence="10">The sequence shown here is derived from an EMBL/GenBank/DDBJ whole genome shotgun (WGS) entry which is preliminary data.</text>
</comment>
<feature type="transmembrane region" description="Helical" evidence="7">
    <location>
        <begin position="110"/>
        <end position="131"/>
    </location>
</feature>
<keyword evidence="2 7" id="KW-0813">Transport</keyword>
<comment type="subcellular location">
    <subcellularLocation>
        <location evidence="1 7">Cell membrane</location>
        <topology evidence="1 7">Multi-pass membrane protein</topology>
    </subcellularLocation>
</comment>
<reference evidence="10 11" key="1">
    <citation type="submission" date="2023-07" db="EMBL/GenBank/DDBJ databases">
        <title>Functional and genomic diversity of the sorghum phyllosphere microbiome.</title>
        <authorList>
            <person name="Shade A."/>
        </authorList>
    </citation>
    <scope>NUCLEOTIDE SEQUENCE [LARGE SCALE GENOMIC DNA]</scope>
    <source>
        <strain evidence="10 11">SORGH_AS_1207</strain>
    </source>
</reference>
<keyword evidence="6 7" id="KW-0472">Membrane</keyword>
<name>A0ABU0TWJ4_MICTR</name>
<dbReference type="InterPro" id="IPR000515">
    <property type="entry name" value="MetI-like"/>
</dbReference>
<gene>
    <name evidence="10" type="ORF">QE412_002598</name>
</gene>
<feature type="transmembrane region" description="Helical" evidence="7">
    <location>
        <begin position="300"/>
        <end position="321"/>
    </location>
</feature>
<dbReference type="Proteomes" id="UP001226691">
    <property type="component" value="Unassembled WGS sequence"/>
</dbReference>
<dbReference type="SUPFAM" id="SSF161098">
    <property type="entry name" value="MetI-like"/>
    <property type="match status" value="1"/>
</dbReference>
<feature type="transmembrane region" description="Helical" evidence="7">
    <location>
        <begin position="246"/>
        <end position="265"/>
    </location>
</feature>
<evidence type="ECO:0000256" key="1">
    <source>
        <dbReference type="ARBA" id="ARBA00004651"/>
    </source>
</evidence>
<keyword evidence="11" id="KW-1185">Reference proteome</keyword>
<feature type="transmembrane region" description="Helical" evidence="7">
    <location>
        <begin position="143"/>
        <end position="162"/>
    </location>
</feature>
<dbReference type="PROSITE" id="PS50928">
    <property type="entry name" value="ABC_TM1"/>
    <property type="match status" value="1"/>
</dbReference>
<dbReference type="Gene3D" id="1.10.3720.10">
    <property type="entry name" value="MetI-like"/>
    <property type="match status" value="1"/>
</dbReference>
<evidence type="ECO:0000256" key="6">
    <source>
        <dbReference type="ARBA" id="ARBA00023136"/>
    </source>
</evidence>
<sequence>MSSATETTPRQEMAPAASTSETSRRHDGRVRPRARGKVVGWVRGGGLSTLVFFLPMLVCFGFFSWWPILRSLPLSIQKTNFLTSEWVGLANFGRVLADPLLGTAAWNTTWFTILALVIGFPVPILLAVFIAELRKTRGLASGLVYLPVIFPPVVAVLLWKAFFQPGPDGLFNTLLGWVGLGPLAWLNDGNLAMPSIVLQATWASFGTATIIYLATLMSIQTDLYEAAETDGAGVFRRFWHITLPQMRGVILVLLLLQVIGTFQVFTEPYIMTGGGPENRTVTILLLIYRYAFISGDYGRATALSLMLAAVLCVLSALYLWLTRKWSTS</sequence>
<dbReference type="Pfam" id="PF00528">
    <property type="entry name" value="BPD_transp_1"/>
    <property type="match status" value="1"/>
</dbReference>
<evidence type="ECO:0000313" key="10">
    <source>
        <dbReference type="EMBL" id="MDQ1124025.1"/>
    </source>
</evidence>
<dbReference type="InterPro" id="IPR051393">
    <property type="entry name" value="ABC_transporter_permease"/>
</dbReference>
<organism evidence="10 11">
    <name type="scientific">Microbacterium trichothecenolyticum</name>
    <name type="common">Aureobacterium trichothecenolyticum</name>
    <dbReference type="NCBI Taxonomy" id="69370"/>
    <lineage>
        <taxon>Bacteria</taxon>
        <taxon>Bacillati</taxon>
        <taxon>Actinomycetota</taxon>
        <taxon>Actinomycetes</taxon>
        <taxon>Micrococcales</taxon>
        <taxon>Microbacteriaceae</taxon>
        <taxon>Microbacterium</taxon>
    </lineage>
</organism>
<evidence type="ECO:0000256" key="5">
    <source>
        <dbReference type="ARBA" id="ARBA00022989"/>
    </source>
</evidence>
<evidence type="ECO:0000256" key="8">
    <source>
        <dbReference type="SAM" id="MobiDB-lite"/>
    </source>
</evidence>
<keyword evidence="4 7" id="KW-0812">Transmembrane</keyword>
<feature type="compositionally biased region" description="Polar residues" evidence="8">
    <location>
        <begin position="1"/>
        <end position="10"/>
    </location>
</feature>
<feature type="domain" description="ABC transmembrane type-1" evidence="9">
    <location>
        <begin position="105"/>
        <end position="318"/>
    </location>
</feature>
<protein>
    <submittedName>
        <fullName evidence="10">Multiple sugar transport system permease protein</fullName>
    </submittedName>
</protein>
<dbReference type="CDD" id="cd06261">
    <property type="entry name" value="TM_PBP2"/>
    <property type="match status" value="1"/>
</dbReference>
<keyword evidence="10" id="KW-0762">Sugar transport</keyword>
<evidence type="ECO:0000256" key="7">
    <source>
        <dbReference type="RuleBase" id="RU363032"/>
    </source>
</evidence>
<evidence type="ECO:0000256" key="3">
    <source>
        <dbReference type="ARBA" id="ARBA00022475"/>
    </source>
</evidence>
<proteinExistence type="inferred from homology"/>
<accession>A0ABU0TWJ4</accession>
<evidence type="ECO:0000259" key="9">
    <source>
        <dbReference type="PROSITE" id="PS50928"/>
    </source>
</evidence>
<keyword evidence="5 7" id="KW-1133">Transmembrane helix</keyword>
<keyword evidence="3" id="KW-1003">Cell membrane</keyword>
<dbReference type="RefSeq" id="WP_307484395.1">
    <property type="nucleotide sequence ID" value="NZ_JAUTBF010000001.1"/>
</dbReference>
<evidence type="ECO:0000313" key="11">
    <source>
        <dbReference type="Proteomes" id="UP001226691"/>
    </source>
</evidence>